<dbReference type="SUPFAM" id="SSF53474">
    <property type="entry name" value="alpha/beta-Hydrolases"/>
    <property type="match status" value="1"/>
</dbReference>
<dbReference type="KEGG" id="copr:Cop2CBH44_17060"/>
<feature type="domain" description="Acetyl xylan esterase" evidence="3">
    <location>
        <begin position="153"/>
        <end position="427"/>
    </location>
</feature>
<dbReference type="InterPro" id="IPR029058">
    <property type="entry name" value="AB_hydrolase_fold"/>
</dbReference>
<dbReference type="PANTHER" id="PTHR40111:SF1">
    <property type="entry name" value="CEPHALOSPORIN-C DEACETYLASE"/>
    <property type="match status" value="1"/>
</dbReference>
<dbReference type="Pfam" id="PF05448">
    <property type="entry name" value="AXE1"/>
    <property type="match status" value="1"/>
</dbReference>
<proteinExistence type="predicted"/>
<evidence type="ECO:0000259" key="3">
    <source>
        <dbReference type="Pfam" id="PF05448"/>
    </source>
</evidence>
<protein>
    <recommendedName>
        <fullName evidence="3">Acetyl xylan esterase domain-containing protein</fullName>
    </recommendedName>
</protein>
<evidence type="ECO:0000256" key="2">
    <source>
        <dbReference type="PIRSR" id="PIRSR639069-2"/>
    </source>
</evidence>
<dbReference type="Gene3D" id="3.40.50.1820">
    <property type="entry name" value="alpha/beta hydrolase"/>
    <property type="match status" value="1"/>
</dbReference>
<sequence length="867" mass="100278">MKVFRILVFILLNILCFPTNLVSENLFAGVSSPMIKSDLDSLILTVDSSDEDMIFVSPQNIDLKIGIKSISNLKRDVTLICKITTDDYNSVDSLSYKIKYKNKEMSFDGIKYTPLHAGFYRFTIYAEGKDIKSNVLHFNVGFNPESIVSPVDAPADFETFWQKTKEELGRVIPRYKMTLMEDKSSDKKNMYHVEMYSWGNVKIEGYYCVPKKSGKYPVIVAYMGYGASPYFPDATAMTDFCEFVLSVRGQGIQKTKNIYGDWITYGLKDKYDYYYRGAYMDLVRAIDFVCSRPEVNNQKIAVEGGSQGGAFSLVACALDKRIKVAAPHIPFLTDFRDYFKICPWPKSSFEHYLKKNPDKTWDDIYGLLAYFDVKNFAPRIQCPIVMGIGLQDNTCPPHTNFASYNLIPSEKKYYVYRNQKHSVDKSWWPMRAHFFREVLGRIPDKSVVTLDDGNHVVINNVLTLSNDICIPSRLYMLADTENDIFIKPFLKRWFPYEYFVRFGGNIHFSQILGDRVVVDKPQNNGKLVVNLIEGENFEVIKSVETSVLTSNKSKYDGDIFIQILGDSYVNGAFFRDAFFTKKYVPGVRLIGMRKVQGEEGQYDEGRGGWRLADYFKIPKDKTSFHGFMQPDGDYYYWGATGFWKNSYLVAKGKTIDFMTVYHCGRYDDYIGWFDEKTGYLSSPKKNDLQYDNELESFVKYDGRKWVPVKETDFSWNFDYGKYLKMWKIKPPRFLFELLGLNDFRYDINADFSEWNAMLEDMKNSYLKAVPDGKFVILIPTTTCGSIDNVSGVFTPYQNAAMWRLRKNIIDVFDDREHDGYYMVDIGIVVDENGGYDRENGIQKGLPHPYRSYPKMGIPLAAFIQYYR</sequence>
<evidence type="ECO:0000256" key="1">
    <source>
        <dbReference type="PIRSR" id="PIRSR639069-1"/>
    </source>
</evidence>
<dbReference type="EMBL" id="AP023322">
    <property type="protein sequence ID" value="BCI63353.1"/>
    <property type="molecule type" value="Genomic_DNA"/>
</dbReference>
<name>A0A7G1HWE2_9BACT</name>
<keyword evidence="5" id="KW-1185">Reference proteome</keyword>
<evidence type="ECO:0000313" key="4">
    <source>
        <dbReference type="EMBL" id="BCI63353.1"/>
    </source>
</evidence>
<dbReference type="InterPro" id="IPR008391">
    <property type="entry name" value="AXE1_dom"/>
</dbReference>
<feature type="active site" description="Nucleophile" evidence="1">
    <location>
        <position position="306"/>
    </location>
</feature>
<dbReference type="AlphaFoldDB" id="A0A7G1HWE2"/>
<feature type="active site" description="Charge relay system" evidence="1">
    <location>
        <position position="392"/>
    </location>
</feature>
<accession>A0A7G1HWE2</accession>
<organism evidence="4 5">
    <name type="scientific">Coprobacter secundus subsp. similis</name>
    <dbReference type="NCBI Taxonomy" id="2751153"/>
    <lineage>
        <taxon>Bacteria</taxon>
        <taxon>Pseudomonadati</taxon>
        <taxon>Bacteroidota</taxon>
        <taxon>Bacteroidia</taxon>
        <taxon>Bacteroidales</taxon>
        <taxon>Barnesiellaceae</taxon>
        <taxon>Coprobacter</taxon>
    </lineage>
</organism>
<evidence type="ECO:0000313" key="5">
    <source>
        <dbReference type="Proteomes" id="UP000594042"/>
    </source>
</evidence>
<dbReference type="GO" id="GO:0052689">
    <property type="term" value="F:carboxylic ester hydrolase activity"/>
    <property type="evidence" value="ECO:0007669"/>
    <property type="project" value="TreeGrafter"/>
</dbReference>
<feature type="active site" description="Charge relay system" evidence="1">
    <location>
        <position position="421"/>
    </location>
</feature>
<dbReference type="InterPro" id="IPR039069">
    <property type="entry name" value="CE7"/>
</dbReference>
<dbReference type="RefSeq" id="WP_200754645.1">
    <property type="nucleotide sequence ID" value="NZ_AP023322.1"/>
</dbReference>
<feature type="binding site" evidence="2">
    <location>
        <position position="225"/>
    </location>
    <ligand>
        <name>substrate</name>
    </ligand>
</feature>
<gene>
    <name evidence="4" type="ORF">Cop2CBH44_17060</name>
</gene>
<dbReference type="PANTHER" id="PTHR40111">
    <property type="entry name" value="CEPHALOSPORIN-C DEACETYLASE"/>
    <property type="match status" value="1"/>
</dbReference>
<dbReference type="Proteomes" id="UP000594042">
    <property type="component" value="Chromosome"/>
</dbReference>
<dbReference type="GO" id="GO:0005976">
    <property type="term" value="P:polysaccharide metabolic process"/>
    <property type="evidence" value="ECO:0007669"/>
    <property type="project" value="TreeGrafter"/>
</dbReference>
<reference evidence="5" key="1">
    <citation type="submission" date="2020-07" db="EMBL/GenBank/DDBJ databases">
        <title>Complete genome sequencing of Coprobacter sp. strain 2CBH44.</title>
        <authorList>
            <person name="Sakamoto M."/>
            <person name="Murakami T."/>
            <person name="Mori H."/>
        </authorList>
    </citation>
    <scope>NUCLEOTIDE SEQUENCE [LARGE SCALE GENOMIC DNA]</scope>
    <source>
        <strain evidence="5">2CBH44</strain>
    </source>
</reference>